<dbReference type="InParanoid" id="I7MM42"/>
<reference evidence="10" key="1">
    <citation type="journal article" date="2006" name="PLoS Biol.">
        <title>Macronuclear genome sequence of the ciliate Tetrahymena thermophila, a model eukaryote.</title>
        <authorList>
            <person name="Eisen J.A."/>
            <person name="Coyne R.S."/>
            <person name="Wu M."/>
            <person name="Wu D."/>
            <person name="Thiagarajan M."/>
            <person name="Wortman J.R."/>
            <person name="Badger J.H."/>
            <person name="Ren Q."/>
            <person name="Amedeo P."/>
            <person name="Jones K.M."/>
            <person name="Tallon L.J."/>
            <person name="Delcher A.L."/>
            <person name="Salzberg S.L."/>
            <person name="Silva J.C."/>
            <person name="Haas B.J."/>
            <person name="Majoros W.H."/>
            <person name="Farzad M."/>
            <person name="Carlton J.M."/>
            <person name="Smith R.K. Jr."/>
            <person name="Garg J."/>
            <person name="Pearlman R.E."/>
            <person name="Karrer K.M."/>
            <person name="Sun L."/>
            <person name="Manning G."/>
            <person name="Elde N.C."/>
            <person name="Turkewitz A.P."/>
            <person name="Asai D.J."/>
            <person name="Wilkes D.E."/>
            <person name="Wang Y."/>
            <person name="Cai H."/>
            <person name="Collins K."/>
            <person name="Stewart B.A."/>
            <person name="Lee S.R."/>
            <person name="Wilamowska K."/>
            <person name="Weinberg Z."/>
            <person name="Ruzzo W.L."/>
            <person name="Wloga D."/>
            <person name="Gaertig J."/>
            <person name="Frankel J."/>
            <person name="Tsao C.-C."/>
            <person name="Gorovsky M.A."/>
            <person name="Keeling P.J."/>
            <person name="Waller R.F."/>
            <person name="Patron N.J."/>
            <person name="Cherry J.M."/>
            <person name="Stover N.A."/>
            <person name="Krieger C.J."/>
            <person name="del Toro C."/>
            <person name="Ryder H.F."/>
            <person name="Williamson S.C."/>
            <person name="Barbeau R.A."/>
            <person name="Hamilton E.P."/>
            <person name="Orias E."/>
        </authorList>
    </citation>
    <scope>NUCLEOTIDE SEQUENCE [LARGE SCALE GENOMIC DNA]</scope>
    <source>
        <strain evidence="10">SB210</strain>
    </source>
</reference>
<protein>
    <submittedName>
        <fullName evidence="9">Endoplasmic reticulum-intermediate compartment protein</fullName>
    </submittedName>
</protein>
<comment type="similarity">
    <text evidence="2">Belongs to the ERGIC family.</text>
</comment>
<proteinExistence type="inferred from homology"/>
<keyword evidence="5 6" id="KW-0472">Membrane</keyword>
<accession>I7MM42</accession>
<dbReference type="PANTHER" id="PTHR10984:SF25">
    <property type="entry name" value="ENDOPLASMIC RETICULUM-GOLGI INTERMEDIATE COMPARTMENT PROTEIN 3"/>
    <property type="match status" value="1"/>
</dbReference>
<evidence type="ECO:0000256" key="3">
    <source>
        <dbReference type="ARBA" id="ARBA00022692"/>
    </source>
</evidence>
<evidence type="ECO:0000259" key="7">
    <source>
        <dbReference type="Pfam" id="PF07970"/>
    </source>
</evidence>
<keyword evidence="10" id="KW-1185">Reference proteome</keyword>
<evidence type="ECO:0000256" key="4">
    <source>
        <dbReference type="ARBA" id="ARBA00022989"/>
    </source>
</evidence>
<feature type="transmembrane region" description="Helical" evidence="6">
    <location>
        <begin position="306"/>
        <end position="327"/>
    </location>
</feature>
<dbReference type="InterPro" id="IPR039542">
    <property type="entry name" value="Erv_N"/>
</dbReference>
<dbReference type="GO" id="GO:0016020">
    <property type="term" value="C:membrane"/>
    <property type="evidence" value="ECO:0007669"/>
    <property type="project" value="UniProtKB-SubCell"/>
</dbReference>
<dbReference type="Pfam" id="PF13850">
    <property type="entry name" value="ERGIC_N"/>
    <property type="match status" value="1"/>
</dbReference>
<dbReference type="GeneID" id="7828788"/>
<feature type="transmembrane region" description="Helical" evidence="6">
    <location>
        <begin position="27"/>
        <end position="46"/>
    </location>
</feature>
<dbReference type="AlphaFoldDB" id="I7MM42"/>
<evidence type="ECO:0000256" key="2">
    <source>
        <dbReference type="ARBA" id="ARBA00005648"/>
    </source>
</evidence>
<keyword evidence="4 6" id="KW-1133">Transmembrane helix</keyword>
<dbReference type="InterPro" id="IPR045888">
    <property type="entry name" value="Erv"/>
</dbReference>
<dbReference type="InterPro" id="IPR012936">
    <property type="entry name" value="Erv_C"/>
</dbReference>
<dbReference type="EMBL" id="GG662464">
    <property type="protein sequence ID" value="EAS03924.3"/>
    <property type="molecule type" value="Genomic_DNA"/>
</dbReference>
<dbReference type="RefSeq" id="XP_001024169.3">
    <property type="nucleotide sequence ID" value="XM_001024169.4"/>
</dbReference>
<feature type="domain" description="Endoplasmic reticulum vesicle transporter C-terminal" evidence="7">
    <location>
        <begin position="148"/>
        <end position="328"/>
    </location>
</feature>
<evidence type="ECO:0000256" key="1">
    <source>
        <dbReference type="ARBA" id="ARBA00004141"/>
    </source>
</evidence>
<organism evidence="9 10">
    <name type="scientific">Tetrahymena thermophila (strain SB210)</name>
    <dbReference type="NCBI Taxonomy" id="312017"/>
    <lineage>
        <taxon>Eukaryota</taxon>
        <taxon>Sar</taxon>
        <taxon>Alveolata</taxon>
        <taxon>Ciliophora</taxon>
        <taxon>Intramacronucleata</taxon>
        <taxon>Oligohymenophorea</taxon>
        <taxon>Hymenostomatida</taxon>
        <taxon>Tetrahymenina</taxon>
        <taxon>Tetrahymenidae</taxon>
        <taxon>Tetrahymena</taxon>
    </lineage>
</organism>
<dbReference type="GO" id="GO:0030134">
    <property type="term" value="C:COPII-coated ER to Golgi transport vesicle"/>
    <property type="evidence" value="ECO:0007669"/>
    <property type="project" value="TreeGrafter"/>
</dbReference>
<dbReference type="OrthoDB" id="270930at2759"/>
<comment type="subcellular location">
    <subcellularLocation>
        <location evidence="1">Membrane</location>
        <topology evidence="1">Multi-pass membrane protein</topology>
    </subcellularLocation>
</comment>
<evidence type="ECO:0000313" key="10">
    <source>
        <dbReference type="Proteomes" id="UP000009168"/>
    </source>
</evidence>
<dbReference type="PANTHER" id="PTHR10984">
    <property type="entry name" value="ENDOPLASMIC RETICULUM-GOLGI INTERMEDIATE COMPARTMENT PROTEIN"/>
    <property type="match status" value="1"/>
</dbReference>
<gene>
    <name evidence="9" type="ORF">TTHERM_00455630</name>
</gene>
<dbReference type="HOGENOM" id="CLU_034705_0_1_1"/>
<dbReference type="STRING" id="312017.I7MM42"/>
<evidence type="ECO:0000313" key="9">
    <source>
        <dbReference type="EMBL" id="EAS03924.3"/>
    </source>
</evidence>
<dbReference type="KEGG" id="tet:TTHERM_00455630"/>
<keyword evidence="3 6" id="KW-0812">Transmembrane</keyword>
<dbReference type="OMA" id="IIPAVWF"/>
<dbReference type="GO" id="GO:0005783">
    <property type="term" value="C:endoplasmic reticulum"/>
    <property type="evidence" value="ECO:0007669"/>
    <property type="project" value="TreeGrafter"/>
</dbReference>
<dbReference type="Pfam" id="PF07970">
    <property type="entry name" value="COPIIcoated_ERV"/>
    <property type="match status" value="1"/>
</dbReference>
<evidence type="ECO:0000256" key="5">
    <source>
        <dbReference type="ARBA" id="ARBA00023136"/>
    </source>
</evidence>
<feature type="domain" description="Endoplasmic reticulum vesicle transporter N-terminal" evidence="8">
    <location>
        <begin position="10"/>
        <end position="100"/>
    </location>
</feature>
<evidence type="ECO:0000259" key="8">
    <source>
        <dbReference type="Pfam" id="PF13850"/>
    </source>
</evidence>
<dbReference type="eggNOG" id="KOG2667">
    <property type="taxonomic scope" value="Eukaryota"/>
</dbReference>
<name>I7MM42_TETTS</name>
<sequence>MFGGGVQSKLKSFDMYRKLPSDLTEPTLSGAIVSIVSTLIMLILFISEFNGYLSVEENSEMFVDVAQGGQKIRVNLDIDFPQFPCDIFSLDVQDIMGSHSVNVEGDLVKTRLSSTGTYLEKIKQNTGGDHGHGGHGHGHGDVSLDLERVKKAFNDREGCKISGFMLVNKVPGNFHISSHAYGNYLQRIFQDARINTLDLSHVINHLSFGEENDLNRIKKTFQQGILQPLDHTKKIKPENLRTVGVTHQYYINVVPTTYKDLSNRKYHVYQFVANSNEMTTQHLPAVFFRYDLSPVTVQFSQTRESFLHFLVQVCAIIGGVFTVAGIIDSIVHRSVVHILKKAEMGKLS</sequence>
<dbReference type="Proteomes" id="UP000009168">
    <property type="component" value="Unassembled WGS sequence"/>
</dbReference>
<evidence type="ECO:0000256" key="6">
    <source>
        <dbReference type="SAM" id="Phobius"/>
    </source>
</evidence>